<feature type="compositionally biased region" description="Polar residues" evidence="1">
    <location>
        <begin position="233"/>
        <end position="245"/>
    </location>
</feature>
<dbReference type="EMBL" id="JAVRQU010000011">
    <property type="protein sequence ID" value="KAK5697463.1"/>
    <property type="molecule type" value="Genomic_DNA"/>
</dbReference>
<reference evidence="2" key="1">
    <citation type="submission" date="2023-08" db="EMBL/GenBank/DDBJ databases">
        <title>Black Yeasts Isolated from many extreme environments.</title>
        <authorList>
            <person name="Coleine C."/>
            <person name="Stajich J.E."/>
            <person name="Selbmann L."/>
        </authorList>
    </citation>
    <scope>NUCLEOTIDE SEQUENCE</scope>
    <source>
        <strain evidence="2">CCFEE 5810</strain>
    </source>
</reference>
<feature type="region of interest" description="Disordered" evidence="1">
    <location>
        <begin position="1056"/>
        <end position="1189"/>
    </location>
</feature>
<feature type="compositionally biased region" description="Low complexity" evidence="1">
    <location>
        <begin position="322"/>
        <end position="332"/>
    </location>
</feature>
<dbReference type="PANTHER" id="PTHR48125">
    <property type="entry name" value="LP07818P1"/>
    <property type="match status" value="1"/>
</dbReference>
<feature type="compositionally biased region" description="Basic residues" evidence="1">
    <location>
        <begin position="349"/>
        <end position="361"/>
    </location>
</feature>
<dbReference type="AlphaFoldDB" id="A0AAN7ZTF5"/>
<gene>
    <name evidence="2" type="ORF">LTR97_007601</name>
</gene>
<dbReference type="PANTHER" id="PTHR48125:SF10">
    <property type="entry name" value="OS12G0136300 PROTEIN"/>
    <property type="match status" value="1"/>
</dbReference>
<evidence type="ECO:0000313" key="2">
    <source>
        <dbReference type="EMBL" id="KAK5697463.1"/>
    </source>
</evidence>
<proteinExistence type="predicted"/>
<feature type="compositionally biased region" description="Polar residues" evidence="1">
    <location>
        <begin position="378"/>
        <end position="415"/>
    </location>
</feature>
<feature type="compositionally biased region" description="Polar residues" evidence="1">
    <location>
        <begin position="266"/>
        <end position="275"/>
    </location>
</feature>
<feature type="region of interest" description="Disordered" evidence="1">
    <location>
        <begin position="198"/>
        <end position="428"/>
    </location>
</feature>
<evidence type="ECO:0000313" key="3">
    <source>
        <dbReference type="Proteomes" id="UP001310594"/>
    </source>
</evidence>
<feature type="compositionally biased region" description="Basic and acidic residues" evidence="1">
    <location>
        <begin position="1121"/>
        <end position="1161"/>
    </location>
</feature>
<feature type="compositionally biased region" description="Polar residues" evidence="1">
    <location>
        <begin position="594"/>
        <end position="609"/>
    </location>
</feature>
<feature type="region of interest" description="Disordered" evidence="1">
    <location>
        <begin position="673"/>
        <end position="705"/>
    </location>
</feature>
<feature type="compositionally biased region" description="Polar residues" evidence="1">
    <location>
        <begin position="283"/>
        <end position="294"/>
    </location>
</feature>
<protein>
    <submittedName>
        <fullName evidence="2">Uncharacterized protein</fullName>
    </submittedName>
</protein>
<name>A0AAN7ZTF5_9PEZI</name>
<sequence length="1189" mass="126976">MIYTRPLCLEVEHLLVASQAPLYPLAHDLRSSQKACASATNATTQDRDAIMQLTIELLPIKSCNISCSHDGTCIPDEAGLKLVVICADNATIADLLRIGTERLWENFFGHARCVKLAKVRDHLGAIMTPSIKLRDLSTPSLPPPACILKVVPNRCLTTAGSTMRSANAINTSSAIPIPNAAASSSSASFANSPTIAPAIVSKKRKREKTAPVRAPATKRPKTGPKAGIPTPRTAPQATQQRQPSSDIRELWKTQPPPTSAQRARPETQQSTSSRPVQPLVLSKPTQQPAPTQSSNEEDPDDMALAGFPKPIVDDIVDDDGSDIILDSQSDSSQPKKFGTRRAPVASKFAGRKSTCKTKKFRAHEQSGKTDLIGAALKKSSQPKPSTNPQPSTMPQRSPQANSSSSQRGTAGTNTNKFDKRGNSEDWTPLERQVVAEGIRAGLNAKVIEKTCFGPARSHSGVRNCKNWILKHYPLAFSEDFDTSEIGGTPAGTALQAFQMARERGERPPVRVYPEMLESDESLKTAGYENMAGLVRDSTTTREGAMGMAQSSQDLLVSGGLPEVEPATSQPAVDRRRSSSSVQVEDGITDGPAYASSNHALPASSDTGATSGAVDETQAADSDKHDTEDFADIDDIIAGIAFSDAATAENNSTIVGATLTEGVAIASSPPVMVDSSTVQVSETPADEQITEEPTPTQTHANTSLTQQTVIPDTLVDNATQASRAAPRRSAKQQAAAHIAGPASLGKLIPVLPLPTSTQLAIFAQPTTTRSLRSRTAGTSLTSTSGALTVREPMRSRALNGGLVYPPAGINNASVALSELASAEASGSDFGAGDDMSEHLVNAEMSDGVGVGEEIMQRIASGDEAEKAKKNEDEDVEELDRIEPTSDLSGDDVRSPVTIGPPSKLPLARRLSKFREEANRIEIQEEANRMVRAARSASPDGPVRMIGIDGKVIEFGNEPIKDRIIEDVTDEDNHAGAEDVKMTFNSDEHMEGEVAGAEDVVKNGDEDDVVKQEPVEQNVEQEEEVVDGALDGFVFAEFRAKDAKPSRLIAPVAAYGYGIDDTNEAPPPSWVPTSSQTPPANTTPDESHAVVQPVIEQEPVDEHVQESVDGDAQTAVATTPAGKTEEEKAVRRQQKQERRAKRRSIDPAEQKAVEKARRREARSEKRRIKAAKKAAKLRAGHAEQVVQAIAA</sequence>
<dbReference type="Proteomes" id="UP001310594">
    <property type="component" value="Unassembled WGS sequence"/>
</dbReference>
<accession>A0AAN7ZTF5</accession>
<comment type="caution">
    <text evidence="2">The sequence shown here is derived from an EMBL/GenBank/DDBJ whole genome shotgun (WGS) entry which is preliminary data.</text>
</comment>
<evidence type="ECO:0000256" key="1">
    <source>
        <dbReference type="SAM" id="MobiDB-lite"/>
    </source>
</evidence>
<feature type="region of interest" description="Disordered" evidence="1">
    <location>
        <begin position="858"/>
        <end position="899"/>
    </location>
</feature>
<feature type="compositionally biased region" description="Basic residues" evidence="1">
    <location>
        <begin position="1162"/>
        <end position="1177"/>
    </location>
</feature>
<feature type="region of interest" description="Disordered" evidence="1">
    <location>
        <begin position="559"/>
        <end position="626"/>
    </location>
</feature>
<organism evidence="2 3">
    <name type="scientific">Elasticomyces elasticus</name>
    <dbReference type="NCBI Taxonomy" id="574655"/>
    <lineage>
        <taxon>Eukaryota</taxon>
        <taxon>Fungi</taxon>
        <taxon>Dikarya</taxon>
        <taxon>Ascomycota</taxon>
        <taxon>Pezizomycotina</taxon>
        <taxon>Dothideomycetes</taxon>
        <taxon>Dothideomycetidae</taxon>
        <taxon>Mycosphaerellales</taxon>
        <taxon>Teratosphaeriaceae</taxon>
        <taxon>Elasticomyces</taxon>
    </lineage>
</organism>
<feature type="compositionally biased region" description="Polar residues" evidence="1">
    <location>
        <begin position="1069"/>
        <end position="1082"/>
    </location>
</feature>